<dbReference type="SUPFAM" id="SSF47473">
    <property type="entry name" value="EF-hand"/>
    <property type="match status" value="1"/>
</dbReference>
<evidence type="ECO:0000313" key="5">
    <source>
        <dbReference type="EMBL" id="PIA56446.1"/>
    </source>
</evidence>
<feature type="domain" description="EF-hand" evidence="4">
    <location>
        <begin position="76"/>
        <end position="110"/>
    </location>
</feature>
<feature type="domain" description="EF-hand" evidence="4">
    <location>
        <begin position="40"/>
        <end position="75"/>
    </location>
</feature>
<proteinExistence type="predicted"/>
<dbReference type="PROSITE" id="PS00018">
    <property type="entry name" value="EF_HAND_1"/>
    <property type="match status" value="2"/>
</dbReference>
<dbReference type="AlphaFoldDB" id="A0A2G5EL06"/>
<dbReference type="Pfam" id="PF13499">
    <property type="entry name" value="EF-hand_7"/>
    <property type="match status" value="2"/>
</dbReference>
<dbReference type="InParanoid" id="A0A2G5EL06"/>
<evidence type="ECO:0000256" key="1">
    <source>
        <dbReference type="ARBA" id="ARBA00022723"/>
    </source>
</evidence>
<keyword evidence="3" id="KW-0106">Calcium</keyword>
<name>A0A2G5EL06_AQUCA</name>
<evidence type="ECO:0000256" key="2">
    <source>
        <dbReference type="ARBA" id="ARBA00022737"/>
    </source>
</evidence>
<evidence type="ECO:0000313" key="6">
    <source>
        <dbReference type="Proteomes" id="UP000230069"/>
    </source>
</evidence>
<protein>
    <recommendedName>
        <fullName evidence="4">EF-hand domain-containing protein</fullName>
    </recommendedName>
</protein>
<reference evidence="5 6" key="1">
    <citation type="submission" date="2017-09" db="EMBL/GenBank/DDBJ databases">
        <title>WGS assembly of Aquilegia coerulea Goldsmith.</title>
        <authorList>
            <person name="Hodges S."/>
            <person name="Kramer E."/>
            <person name="Nordborg M."/>
            <person name="Tomkins J."/>
            <person name="Borevitz J."/>
            <person name="Derieg N."/>
            <person name="Yan J."/>
            <person name="Mihaltcheva S."/>
            <person name="Hayes R.D."/>
            <person name="Rokhsar D."/>
        </authorList>
    </citation>
    <scope>NUCLEOTIDE SEQUENCE [LARGE SCALE GENOMIC DNA]</scope>
    <source>
        <strain evidence="6">cv. Goldsmith</strain>
    </source>
</reference>
<feature type="domain" description="EF-hand" evidence="4">
    <location>
        <begin position="147"/>
        <end position="182"/>
    </location>
</feature>
<dbReference type="STRING" id="218851.A0A2G5EL06"/>
<dbReference type="Gene3D" id="1.10.238.10">
    <property type="entry name" value="EF-hand"/>
    <property type="match status" value="2"/>
</dbReference>
<organism evidence="5 6">
    <name type="scientific">Aquilegia coerulea</name>
    <name type="common">Rocky mountain columbine</name>
    <dbReference type="NCBI Taxonomy" id="218851"/>
    <lineage>
        <taxon>Eukaryota</taxon>
        <taxon>Viridiplantae</taxon>
        <taxon>Streptophyta</taxon>
        <taxon>Embryophyta</taxon>
        <taxon>Tracheophyta</taxon>
        <taxon>Spermatophyta</taxon>
        <taxon>Magnoliopsida</taxon>
        <taxon>Ranunculales</taxon>
        <taxon>Ranunculaceae</taxon>
        <taxon>Thalictroideae</taxon>
        <taxon>Aquilegia</taxon>
    </lineage>
</organism>
<keyword evidence="1" id="KW-0479">Metal-binding</keyword>
<dbReference type="SMART" id="SM00054">
    <property type="entry name" value="EFh"/>
    <property type="match status" value="4"/>
</dbReference>
<dbReference type="Proteomes" id="UP000230069">
    <property type="component" value="Unassembled WGS sequence"/>
</dbReference>
<dbReference type="InterPro" id="IPR018247">
    <property type="entry name" value="EF_Hand_1_Ca_BS"/>
</dbReference>
<dbReference type="PANTHER" id="PTHR10891">
    <property type="entry name" value="EF-HAND CALCIUM-BINDING DOMAIN CONTAINING PROTEIN"/>
    <property type="match status" value="1"/>
</dbReference>
<evidence type="ECO:0000256" key="3">
    <source>
        <dbReference type="ARBA" id="ARBA00022837"/>
    </source>
</evidence>
<dbReference type="EMBL" id="KZ305024">
    <property type="protein sequence ID" value="PIA56446.1"/>
    <property type="molecule type" value="Genomic_DNA"/>
</dbReference>
<feature type="domain" description="EF-hand" evidence="4">
    <location>
        <begin position="111"/>
        <end position="146"/>
    </location>
</feature>
<keyword evidence="6" id="KW-1185">Reference proteome</keyword>
<dbReference type="InterPro" id="IPR039647">
    <property type="entry name" value="EF_hand_pair_protein_CML-like"/>
</dbReference>
<dbReference type="CDD" id="cd00051">
    <property type="entry name" value="EFh"/>
    <property type="match status" value="2"/>
</dbReference>
<dbReference type="OrthoDB" id="26525at2759"/>
<gene>
    <name evidence="5" type="ORF">AQUCO_00700642v1</name>
</gene>
<accession>A0A2G5EL06</accession>
<dbReference type="InterPro" id="IPR002048">
    <property type="entry name" value="EF_hand_dom"/>
</dbReference>
<dbReference type="InterPro" id="IPR011992">
    <property type="entry name" value="EF-hand-dom_pair"/>
</dbReference>
<dbReference type="FunFam" id="1.10.238.10:FF:000003">
    <property type="entry name" value="Calmodulin A"/>
    <property type="match status" value="1"/>
</dbReference>
<dbReference type="PROSITE" id="PS50222">
    <property type="entry name" value="EF_HAND_2"/>
    <property type="match status" value="4"/>
</dbReference>
<dbReference type="FunCoup" id="A0A2G5EL06">
    <property type="interactions" value="143"/>
</dbReference>
<keyword evidence="2" id="KW-0677">Repeat</keyword>
<dbReference type="GO" id="GO:0005509">
    <property type="term" value="F:calcium ion binding"/>
    <property type="evidence" value="ECO:0007669"/>
    <property type="project" value="InterPro"/>
</dbReference>
<evidence type="ECO:0000259" key="4">
    <source>
        <dbReference type="PROSITE" id="PS50222"/>
    </source>
</evidence>
<sequence>MSRLSLLNFQYNLSKKLPSKPVRWGSSDKQLSGLSVSYQPNVEEMKKVFDKFDADKDGKISKEEYLTVLRALGKQNLDREVNQVFEVADTNGDGFINFKEFMDLHEKGGGIKQMDIRNAFRTFDLDGNGRISAENLLEVMKRLGESCTLEACKKMVRAIDADGDDLIDMKEFMTMMTETMKMC</sequence>